<evidence type="ECO:0008006" key="4">
    <source>
        <dbReference type="Google" id="ProtNLM"/>
    </source>
</evidence>
<name>A0A8W8HPP0_MAGGI</name>
<keyword evidence="3" id="KW-1185">Reference proteome</keyword>
<reference evidence="2" key="1">
    <citation type="submission" date="2022-08" db="UniProtKB">
        <authorList>
            <consortium name="EnsemblMetazoa"/>
        </authorList>
    </citation>
    <scope>IDENTIFICATION</scope>
    <source>
        <strain evidence="2">05x7-T-G4-1.051#20</strain>
    </source>
</reference>
<dbReference type="EnsemblMetazoa" id="G10496.1">
    <property type="protein sequence ID" value="G10496.1:cds"/>
    <property type="gene ID" value="G10496"/>
</dbReference>
<organism evidence="2 3">
    <name type="scientific">Magallana gigas</name>
    <name type="common">Pacific oyster</name>
    <name type="synonym">Crassostrea gigas</name>
    <dbReference type="NCBI Taxonomy" id="29159"/>
    <lineage>
        <taxon>Eukaryota</taxon>
        <taxon>Metazoa</taxon>
        <taxon>Spiralia</taxon>
        <taxon>Lophotrochozoa</taxon>
        <taxon>Mollusca</taxon>
        <taxon>Bivalvia</taxon>
        <taxon>Autobranchia</taxon>
        <taxon>Pteriomorphia</taxon>
        <taxon>Ostreida</taxon>
        <taxon>Ostreoidea</taxon>
        <taxon>Ostreidae</taxon>
        <taxon>Magallana</taxon>
    </lineage>
</organism>
<evidence type="ECO:0000313" key="3">
    <source>
        <dbReference type="Proteomes" id="UP000005408"/>
    </source>
</evidence>
<feature type="region of interest" description="Disordered" evidence="1">
    <location>
        <begin position="44"/>
        <end position="96"/>
    </location>
</feature>
<proteinExistence type="predicted"/>
<sequence>MAALSNASLYVLLNVLLVIQTTVGGIPIRSGLYEDHDYLSLPNNAEPPCSCSPNNTQRRNETEDNYQPMQDDRRRLRADPPSIPDIEPMQDDSSRLMADPPSIPDIEMEDVLLEEIAPEDLDNGFNFMEVIRNYQQMDSEVERQDRYLRTFGLQRVSIMGDGNCLFRAIEELHWNKLTDWVNQILMQDRNVYMHWQKALNINILVTFGGDDSSSEVITMENSFTSTANQNHIHIIWRRFGGGHYEAVSDVGRDQVSDPPVYPFVSSQDNLHTKPWNTSRVQWAKFP</sequence>
<dbReference type="AlphaFoldDB" id="A0A8W8HPP0"/>
<dbReference type="Gene3D" id="3.90.70.80">
    <property type="match status" value="1"/>
</dbReference>
<dbReference type="Proteomes" id="UP000005408">
    <property type="component" value="Unassembled WGS sequence"/>
</dbReference>
<evidence type="ECO:0000313" key="2">
    <source>
        <dbReference type="EnsemblMetazoa" id="G10496.1:cds"/>
    </source>
</evidence>
<evidence type="ECO:0000256" key="1">
    <source>
        <dbReference type="SAM" id="MobiDB-lite"/>
    </source>
</evidence>
<protein>
    <recommendedName>
        <fullName evidence="4">OTU domain-containing protein</fullName>
    </recommendedName>
</protein>
<accession>A0A8W8HPP0</accession>